<dbReference type="EMBL" id="MG748548">
    <property type="protein sequence ID" value="AVZ45120.1"/>
    <property type="molecule type" value="Genomic_DNA"/>
</dbReference>
<protein>
    <submittedName>
        <fullName evidence="1">Uncharacterized protein</fullName>
    </submittedName>
</protein>
<sequence>MKEEKNKVSSLFKPPVVYKDSLRDQYSKMLKDQAESNLLYQRIVEESRLKGMMEW</sequence>
<organism evidence="1 2">
    <name type="scientific">Escherichia phage EP335</name>
    <dbReference type="NCBI Taxonomy" id="2070199"/>
    <lineage>
        <taxon>Viruses</taxon>
        <taxon>Duplodnaviria</taxon>
        <taxon>Heunggongvirae</taxon>
        <taxon>Uroviricota</taxon>
        <taxon>Caudoviricetes</taxon>
        <taxon>Mktvariviridae</taxon>
        <taxon>Gordonclarkvirinae</taxon>
        <taxon>Nieuwekanaalvirus</taxon>
        <taxon>Nieuwekanaalvirus EP335</taxon>
    </lineage>
</organism>
<name>A0A2Z3DUU6_9CAUD</name>
<accession>A0A2Z3DUU6</accession>
<evidence type="ECO:0000313" key="1">
    <source>
        <dbReference type="EMBL" id="AVZ45120.1"/>
    </source>
</evidence>
<dbReference type="RefSeq" id="YP_010672705.1">
    <property type="nucleotide sequence ID" value="NC_070979.1"/>
</dbReference>
<dbReference type="GeneID" id="77948992"/>
<dbReference type="Proteomes" id="UP000257884">
    <property type="component" value="Segment"/>
</dbReference>
<dbReference type="KEGG" id="vg:77948992"/>
<evidence type="ECO:0000313" key="2">
    <source>
        <dbReference type="Proteomes" id="UP000257884"/>
    </source>
</evidence>
<reference evidence="2" key="1">
    <citation type="submission" date="2018-01" db="EMBL/GenBank/DDBJ databases">
        <authorList>
            <person name="van Mierlo J.T."/>
            <person name="Hagens S."/>
            <person name="Witte S."/>
            <person name="Klamert S."/>
            <person name="van de Straat L."/>
        </authorList>
    </citation>
    <scope>NUCLEOTIDE SEQUENCE [LARGE SCALE GENOMIC DNA]</scope>
</reference>
<keyword evidence="2" id="KW-1185">Reference proteome</keyword>
<proteinExistence type="predicted"/>